<keyword evidence="3" id="KW-1185">Reference proteome</keyword>
<organism evidence="2 3">
    <name type="scientific">Lymnaea stagnalis</name>
    <name type="common">Great pond snail</name>
    <name type="synonym">Helix stagnalis</name>
    <dbReference type="NCBI Taxonomy" id="6523"/>
    <lineage>
        <taxon>Eukaryota</taxon>
        <taxon>Metazoa</taxon>
        <taxon>Spiralia</taxon>
        <taxon>Lophotrochozoa</taxon>
        <taxon>Mollusca</taxon>
        <taxon>Gastropoda</taxon>
        <taxon>Heterobranchia</taxon>
        <taxon>Euthyneura</taxon>
        <taxon>Panpulmonata</taxon>
        <taxon>Hygrophila</taxon>
        <taxon>Lymnaeoidea</taxon>
        <taxon>Lymnaeidae</taxon>
        <taxon>Lymnaea</taxon>
    </lineage>
</organism>
<protein>
    <recommendedName>
        <fullName evidence="1">MH1 domain-containing protein</fullName>
    </recommendedName>
</protein>
<dbReference type="InterPro" id="IPR036578">
    <property type="entry name" value="SMAD_MH1_sf"/>
</dbReference>
<dbReference type="AlphaFoldDB" id="A0AAV2HZ39"/>
<dbReference type="Proteomes" id="UP001497497">
    <property type="component" value="Unassembled WGS sequence"/>
</dbReference>
<dbReference type="InterPro" id="IPR013019">
    <property type="entry name" value="MAD_homology_MH1"/>
</dbReference>
<dbReference type="SUPFAM" id="SSF56366">
    <property type="entry name" value="SMAD MH1 domain"/>
    <property type="match status" value="1"/>
</dbReference>
<feature type="domain" description="MH1" evidence="1">
    <location>
        <begin position="1"/>
        <end position="46"/>
    </location>
</feature>
<dbReference type="GO" id="GO:0005667">
    <property type="term" value="C:transcription regulator complex"/>
    <property type="evidence" value="ECO:0007669"/>
    <property type="project" value="InterPro"/>
</dbReference>
<comment type="caution">
    <text evidence="2">The sequence shown here is derived from an EMBL/GenBank/DDBJ whole genome shotgun (WGS) entry which is preliminary data.</text>
</comment>
<gene>
    <name evidence="2" type="ORF">GSLYS_00013300001</name>
</gene>
<dbReference type="EMBL" id="CAXITT010000342">
    <property type="protein sequence ID" value="CAL1539567.1"/>
    <property type="molecule type" value="Genomic_DNA"/>
</dbReference>
<reference evidence="2 3" key="1">
    <citation type="submission" date="2024-04" db="EMBL/GenBank/DDBJ databases">
        <authorList>
            <consortium name="Genoscope - CEA"/>
            <person name="William W."/>
        </authorList>
    </citation>
    <scope>NUCLEOTIDE SEQUENCE [LARGE SCALE GENOMIC DNA]</scope>
</reference>
<evidence type="ECO:0000313" key="3">
    <source>
        <dbReference type="Proteomes" id="UP001497497"/>
    </source>
</evidence>
<dbReference type="GO" id="GO:0006355">
    <property type="term" value="P:regulation of DNA-templated transcription"/>
    <property type="evidence" value="ECO:0007669"/>
    <property type="project" value="InterPro"/>
</dbReference>
<evidence type="ECO:0000313" key="2">
    <source>
        <dbReference type="EMBL" id="CAL1539567.1"/>
    </source>
</evidence>
<name>A0AAV2HZ39_LYMST</name>
<proteinExistence type="predicted"/>
<feature type="non-terminal residue" evidence="2">
    <location>
        <position position="46"/>
    </location>
</feature>
<accession>A0AAV2HZ39</accession>
<dbReference type="PROSITE" id="PS51075">
    <property type="entry name" value="MH1"/>
    <property type="match status" value="1"/>
</dbReference>
<feature type="non-terminal residue" evidence="2">
    <location>
        <position position="1"/>
    </location>
</feature>
<sequence length="46" mass="5219">IVKRLLAWKKGEHEKDDKWAEKAVKSLVKKLKKTGGLDELTKALST</sequence>
<dbReference type="Gene3D" id="3.90.520.10">
    <property type="entry name" value="SMAD MH1 domain"/>
    <property type="match status" value="1"/>
</dbReference>
<evidence type="ECO:0000259" key="1">
    <source>
        <dbReference type="PROSITE" id="PS51075"/>
    </source>
</evidence>